<reference evidence="2 3" key="1">
    <citation type="submission" date="2023-10" db="EMBL/GenBank/DDBJ databases">
        <title>Genomes of two closely related lineages of the louse Polyplax serrata with different host specificities.</title>
        <authorList>
            <person name="Martinu J."/>
            <person name="Tarabai H."/>
            <person name="Stefka J."/>
            <person name="Hypsa V."/>
        </authorList>
    </citation>
    <scope>NUCLEOTIDE SEQUENCE [LARGE SCALE GENOMIC DNA]</scope>
    <source>
        <strain evidence="2">HR10_N</strain>
    </source>
</reference>
<feature type="region of interest" description="Disordered" evidence="1">
    <location>
        <begin position="202"/>
        <end position="259"/>
    </location>
</feature>
<comment type="caution">
    <text evidence="2">The sequence shown here is derived from an EMBL/GenBank/DDBJ whole genome shotgun (WGS) entry which is preliminary data.</text>
</comment>
<proteinExistence type="predicted"/>
<evidence type="ECO:0000313" key="3">
    <source>
        <dbReference type="Proteomes" id="UP001372834"/>
    </source>
</evidence>
<gene>
    <name evidence="2" type="ORF">RUM43_012735</name>
</gene>
<organism evidence="2 3">
    <name type="scientific">Polyplax serrata</name>
    <name type="common">Common mouse louse</name>
    <dbReference type="NCBI Taxonomy" id="468196"/>
    <lineage>
        <taxon>Eukaryota</taxon>
        <taxon>Metazoa</taxon>
        <taxon>Ecdysozoa</taxon>
        <taxon>Arthropoda</taxon>
        <taxon>Hexapoda</taxon>
        <taxon>Insecta</taxon>
        <taxon>Pterygota</taxon>
        <taxon>Neoptera</taxon>
        <taxon>Paraneoptera</taxon>
        <taxon>Psocodea</taxon>
        <taxon>Troctomorpha</taxon>
        <taxon>Phthiraptera</taxon>
        <taxon>Anoplura</taxon>
        <taxon>Polyplacidae</taxon>
        <taxon>Polyplax</taxon>
    </lineage>
</organism>
<evidence type="ECO:0000313" key="2">
    <source>
        <dbReference type="EMBL" id="KAK6632992.1"/>
    </source>
</evidence>
<sequence>MHLLMKAYAEIEILLRALTLLLQVILLNLIVREGWGGDGEGQCHRKNSVPNNIRGRSEIINKATKPGSPLRIRKVPQERNKTWDEDCKRKENVRKNEKREQFETSVGEEKFLTHKKNCDQLDDVEEIRAVRKINDSFINKFVLLNEERESAQLSMGFFYDYVTDQDFINRTDRRSKYYYLKIVLEKSLEKFSICHANRKQQGVNPEDFPLRGQREKVKIRKKGREKTGLSNEGRKERNENDNYPTKGRKSNENDLHSDV</sequence>
<protein>
    <submittedName>
        <fullName evidence="2">Uncharacterized protein</fullName>
    </submittedName>
</protein>
<dbReference type="AlphaFoldDB" id="A0AAN8P162"/>
<evidence type="ECO:0000256" key="1">
    <source>
        <dbReference type="SAM" id="MobiDB-lite"/>
    </source>
</evidence>
<accession>A0AAN8P162</accession>
<dbReference type="EMBL" id="JAWJWE010000006">
    <property type="protein sequence ID" value="KAK6632992.1"/>
    <property type="molecule type" value="Genomic_DNA"/>
</dbReference>
<feature type="compositionally biased region" description="Basic and acidic residues" evidence="1">
    <location>
        <begin position="249"/>
        <end position="259"/>
    </location>
</feature>
<dbReference type="Proteomes" id="UP001372834">
    <property type="component" value="Unassembled WGS sequence"/>
</dbReference>
<name>A0AAN8P162_POLSC</name>